<dbReference type="GO" id="GO:0032259">
    <property type="term" value="P:methylation"/>
    <property type="evidence" value="ECO:0007669"/>
    <property type="project" value="UniProtKB-KW"/>
</dbReference>
<evidence type="ECO:0000313" key="11">
    <source>
        <dbReference type="Proteomes" id="UP000221504"/>
    </source>
</evidence>
<reference evidence="10 11" key="1">
    <citation type="submission" date="2017-06" db="EMBL/GenBank/DDBJ databases">
        <title>Draft genome sequence of Fusobacterium nucleatum subsp. polymorphum KCOM 1267 (=ChDC F290).</title>
        <authorList>
            <person name="Kook J.-K."/>
            <person name="Park S.-N."/>
            <person name="Lim Y.K."/>
            <person name="Roh H."/>
        </authorList>
    </citation>
    <scope>NUCLEOTIDE SEQUENCE [LARGE SCALE GENOMIC DNA]</scope>
    <source>
        <strain evidence="11">KCOM 1267(ChDC F290)</strain>
    </source>
</reference>
<dbReference type="RefSeq" id="WP_099010968.1">
    <property type="nucleotide sequence ID" value="NZ_CP077154.1"/>
</dbReference>
<keyword evidence="2 10" id="KW-0489">Methyltransferase</keyword>
<organism evidence="10 11">
    <name type="scientific">Fusobacterium nucleatum subsp. polymorphum</name>
    <name type="common">Fusobacterium polymorphum</name>
    <dbReference type="NCBI Taxonomy" id="76857"/>
    <lineage>
        <taxon>Bacteria</taxon>
        <taxon>Fusobacteriati</taxon>
        <taxon>Fusobacteriota</taxon>
        <taxon>Fusobacteriia</taxon>
        <taxon>Fusobacteriales</taxon>
        <taxon>Fusobacteriaceae</taxon>
        <taxon>Fusobacterium</taxon>
    </lineage>
</organism>
<proteinExistence type="inferred from homology"/>
<dbReference type="InterPro" id="IPR017985">
    <property type="entry name" value="MeTrfase_CN4_CS"/>
</dbReference>
<dbReference type="AlphaFoldDB" id="A0A2C6C2P4"/>
<evidence type="ECO:0000256" key="5">
    <source>
        <dbReference type="ARBA" id="ARBA00022747"/>
    </source>
</evidence>
<evidence type="ECO:0000256" key="6">
    <source>
        <dbReference type="ARBA" id="ARBA00023125"/>
    </source>
</evidence>
<keyword evidence="4" id="KW-0949">S-adenosyl-L-methionine</keyword>
<dbReference type="EMBL" id="NIRM01000001">
    <property type="protein sequence ID" value="PHI10385.1"/>
    <property type="molecule type" value="Genomic_DNA"/>
</dbReference>
<comment type="similarity">
    <text evidence="1">Belongs to the N(4)/N(6)-methyltransferase family. N(4) subfamily.</text>
</comment>
<evidence type="ECO:0000256" key="7">
    <source>
        <dbReference type="ARBA" id="ARBA00049120"/>
    </source>
</evidence>
<dbReference type="GO" id="GO:0008170">
    <property type="term" value="F:N-methyltransferase activity"/>
    <property type="evidence" value="ECO:0007669"/>
    <property type="project" value="InterPro"/>
</dbReference>
<dbReference type="GO" id="GO:0015667">
    <property type="term" value="F:site-specific DNA-methyltransferase (cytosine-N4-specific) activity"/>
    <property type="evidence" value="ECO:0007669"/>
    <property type="project" value="UniProtKB-EC"/>
</dbReference>
<feature type="domain" description="DNA methylase N-4/N-6" evidence="9">
    <location>
        <begin position="31"/>
        <end position="305"/>
    </location>
</feature>
<dbReference type="Proteomes" id="UP000221504">
    <property type="component" value="Unassembled WGS sequence"/>
</dbReference>
<evidence type="ECO:0000256" key="1">
    <source>
        <dbReference type="ARBA" id="ARBA00010203"/>
    </source>
</evidence>
<evidence type="ECO:0000259" key="9">
    <source>
        <dbReference type="Pfam" id="PF01555"/>
    </source>
</evidence>
<dbReference type="PRINTS" id="PR00508">
    <property type="entry name" value="S21N4MTFRASE"/>
</dbReference>
<evidence type="ECO:0000256" key="4">
    <source>
        <dbReference type="ARBA" id="ARBA00022691"/>
    </source>
</evidence>
<comment type="caution">
    <text evidence="10">The sequence shown here is derived from an EMBL/GenBank/DDBJ whole genome shotgun (WGS) entry which is preliminary data.</text>
</comment>
<name>A0A2C6C2P4_FUSNP</name>
<accession>A0A2C6C2P4</accession>
<evidence type="ECO:0000256" key="2">
    <source>
        <dbReference type="ARBA" id="ARBA00022603"/>
    </source>
</evidence>
<dbReference type="InterPro" id="IPR001091">
    <property type="entry name" value="RM_Methyltransferase"/>
</dbReference>
<dbReference type="SUPFAM" id="SSF53335">
    <property type="entry name" value="S-adenosyl-L-methionine-dependent methyltransferases"/>
    <property type="match status" value="1"/>
</dbReference>
<keyword evidence="5" id="KW-0680">Restriction system</keyword>
<dbReference type="Pfam" id="PF01555">
    <property type="entry name" value="N6_N4_Mtase"/>
    <property type="match status" value="1"/>
</dbReference>
<dbReference type="GO" id="GO:0003677">
    <property type="term" value="F:DNA binding"/>
    <property type="evidence" value="ECO:0007669"/>
    <property type="project" value="UniProtKB-KW"/>
</dbReference>
<gene>
    <name evidence="10" type="ORF">CBG52_04270</name>
</gene>
<comment type="catalytic activity">
    <reaction evidence="7">
        <text>a 2'-deoxycytidine in DNA + S-adenosyl-L-methionine = an N(4)-methyl-2'-deoxycytidine in DNA + S-adenosyl-L-homocysteine + H(+)</text>
        <dbReference type="Rhea" id="RHEA:16857"/>
        <dbReference type="Rhea" id="RHEA-COMP:11369"/>
        <dbReference type="Rhea" id="RHEA-COMP:13674"/>
        <dbReference type="ChEBI" id="CHEBI:15378"/>
        <dbReference type="ChEBI" id="CHEBI:57856"/>
        <dbReference type="ChEBI" id="CHEBI:59789"/>
        <dbReference type="ChEBI" id="CHEBI:85452"/>
        <dbReference type="ChEBI" id="CHEBI:137933"/>
        <dbReference type="EC" id="2.1.1.113"/>
    </reaction>
</comment>
<evidence type="ECO:0000313" key="10">
    <source>
        <dbReference type="EMBL" id="PHI10385.1"/>
    </source>
</evidence>
<dbReference type="EC" id="2.1.1.-" evidence="8"/>
<keyword evidence="3 10" id="KW-0808">Transferase</keyword>
<dbReference type="PROSITE" id="PS00093">
    <property type="entry name" value="N4_MTASE"/>
    <property type="match status" value="1"/>
</dbReference>
<evidence type="ECO:0000256" key="3">
    <source>
        <dbReference type="ARBA" id="ARBA00022679"/>
    </source>
</evidence>
<dbReference type="Gene3D" id="3.40.50.150">
    <property type="entry name" value="Vaccinia Virus protein VP39"/>
    <property type="match status" value="1"/>
</dbReference>
<dbReference type="GO" id="GO:0009307">
    <property type="term" value="P:DNA restriction-modification system"/>
    <property type="evidence" value="ECO:0007669"/>
    <property type="project" value="UniProtKB-KW"/>
</dbReference>
<dbReference type="InterPro" id="IPR029063">
    <property type="entry name" value="SAM-dependent_MTases_sf"/>
</dbReference>
<protein>
    <recommendedName>
        <fullName evidence="8">Methyltransferase</fullName>
        <ecNumber evidence="8">2.1.1.-</ecNumber>
    </recommendedName>
</protein>
<dbReference type="InterPro" id="IPR002941">
    <property type="entry name" value="DNA_methylase_N4/N6"/>
</dbReference>
<keyword evidence="6" id="KW-0238">DNA-binding</keyword>
<sequence>MKNLLYSTNFGEYYLGKCEEVISELNLNKKVQLILTSPPFPLNSQKKYGNLNGDDYLNWFSNLAELFSSILTPNGSIVIEMGNTWEKKRPVQSLLHLNSLLSFVNNKNANLRLCQEFICYNPARLPSPAQWVTVNRIRAIDSFTHVWWIANSDYPKADNRRILRPYSKSMKKLLETGKYNSGKRPSEHIIGEKSFLTDNQGSISHNILELEQIDVKKEFRQPYSMLTISNTKSNDFFTKICKTRGIIPHPARMPLELASFFINFLTDEGDLVLDPFGGSNTTGFCAEKQNRKWISIDTNIEYGKQSIIRFEEPSLNSNIKKEEIFYEF</sequence>
<evidence type="ECO:0000256" key="8">
    <source>
        <dbReference type="RuleBase" id="RU362026"/>
    </source>
</evidence>